<dbReference type="HGNC" id="HGNC:26843">
    <property type="gene designation" value="CCDC38"/>
</dbReference>
<gene>
    <name evidence="1" type="primary">CCDC38</name>
</gene>
<sequence>MSSNLLPTLNSGAVRAMSVLWETDRGAVTSTQEMWRQGYLHSTVKAN</sequence>
<dbReference type="Bgee" id="ENSG00000165972">
    <property type="expression patterns" value="Expressed in left testis and 102 other cell types or tissues"/>
</dbReference>
<dbReference type="SMR" id="F8VTU7"/>
<name>F8VTU7_HUMAN</name>
<organism evidence="1 2">
    <name type="scientific">Homo sapiens</name>
    <name type="common">Human</name>
    <dbReference type="NCBI Taxonomy" id="9606"/>
    <lineage>
        <taxon>Eukaryota</taxon>
        <taxon>Metazoa</taxon>
        <taxon>Chordata</taxon>
        <taxon>Craniata</taxon>
        <taxon>Vertebrata</taxon>
        <taxon>Euteleostomi</taxon>
        <taxon>Mammalia</taxon>
        <taxon>Eutheria</taxon>
        <taxon>Euarchontoglires</taxon>
        <taxon>Primates</taxon>
        <taxon>Haplorrhini</taxon>
        <taxon>Catarrhini</taxon>
        <taxon>Hominidae</taxon>
        <taxon>Homo</taxon>
    </lineage>
</organism>
<dbReference type="Ensembl" id="ENST00000546803.5">
    <property type="protein sequence ID" value="ENSP00000447966.1"/>
    <property type="gene ID" value="ENSG00000165972.13"/>
</dbReference>
<dbReference type="ExpressionAtlas" id="F8VTU7">
    <property type="expression patterns" value="baseline and differential"/>
</dbReference>
<proteinExistence type="predicted"/>
<reference evidence="1" key="4">
    <citation type="submission" date="2025-08" db="UniProtKB">
        <authorList>
            <consortium name="Ensembl"/>
        </authorList>
    </citation>
    <scope>IDENTIFICATION</scope>
</reference>
<dbReference type="AlphaFoldDB" id="F8VTU7"/>
<dbReference type="OrthoDB" id="10264063at2759"/>
<dbReference type="EMBL" id="AC126174">
    <property type="status" value="NOT_ANNOTATED_CDS"/>
    <property type="molecule type" value="Genomic_DNA"/>
</dbReference>
<dbReference type="VEuPathDB" id="HostDB:ENSG00000165972"/>
<reference evidence="1 2" key="3">
    <citation type="journal article" date="2006" name="Nature">
        <title>The finished DNA sequence of human chromosome 12.</title>
        <authorList>
            <consortium name="Baylor College of Medicine Human Genome Sequencing Center Sequence Production Team"/>
            <person name="Scherer S.E."/>
            <person name="Muzny D.M."/>
            <person name="Buhay C.J."/>
            <person name="Chen R."/>
            <person name="Cree A."/>
            <person name="Ding Y."/>
            <person name="Dugan-Rocha S."/>
            <person name="Gill R."/>
            <person name="Gunaratne P."/>
            <person name="Harris R.A."/>
            <person name="Hawes A.C."/>
            <person name="Hernandez J."/>
            <person name="Hodgson A.V."/>
            <person name="Hume J."/>
            <person name="Jackson A."/>
            <person name="Khan Z.M."/>
            <person name="Kovar-Smith C."/>
            <person name="Lewis L.R."/>
            <person name="Lozado R.J."/>
            <person name="Metzker M.L."/>
            <person name="Milosavljevic A."/>
            <person name="Miner G.R."/>
            <person name="Montgomery K.T."/>
            <person name="Morgan M.B."/>
            <person name="Nazareth L.V."/>
            <person name="Scott G."/>
            <person name="Sodergren E."/>
            <person name="Song X.Z."/>
            <person name="Steffen D."/>
            <person name="Lovering R.C."/>
            <person name="Wheeler D.A."/>
            <person name="Worley K.C."/>
            <person name="Yuan Y."/>
            <person name="Zhang Z."/>
            <person name="Adams C.Q."/>
            <person name="Ansari-Lari M.A."/>
            <person name="Ayele M."/>
            <person name="Brown M.J."/>
            <person name="Chen G."/>
            <person name="Chen Z."/>
            <person name="Clerc-Blankenburg K.P."/>
            <person name="Davis C."/>
            <person name="Delgado O."/>
            <person name="Dinh H.H."/>
            <person name="Draper H."/>
            <person name="Gonzalez-Garay M.L."/>
            <person name="Havlak P."/>
            <person name="Jackson L.R."/>
            <person name="Jacob L.S."/>
            <person name="Kelly S.H."/>
            <person name="Li L."/>
            <person name="Li Z."/>
            <person name="Liu J."/>
            <person name="Liu W."/>
            <person name="Lu J."/>
            <person name="Maheshwari M."/>
            <person name="Nguyen B.V."/>
            <person name="Okwuonu G.O."/>
            <person name="Pasternak S."/>
            <person name="Perez L.M."/>
            <person name="Plopper F.J."/>
            <person name="Santibanez J."/>
            <person name="Shen H."/>
            <person name="Tabor P.E."/>
            <person name="Verduzco D."/>
            <person name="Waldron L."/>
            <person name="Wang Q."/>
            <person name="Williams G.A."/>
            <person name="Zhang J."/>
            <person name="Zhou J."/>
            <person name="Allen C.C."/>
            <person name="Amin A.G."/>
            <person name="Anyalebechi V."/>
            <person name="Bailey M."/>
            <person name="Barbaria J.A."/>
            <person name="Bimage K.E."/>
            <person name="Bryant N.P."/>
            <person name="Burch P.E."/>
            <person name="Burkett C.E."/>
            <person name="Burrell K.L."/>
            <person name="Calderon E."/>
            <person name="Cardenas V."/>
            <person name="Carter K."/>
            <person name="Casias K."/>
            <person name="Cavazos I."/>
            <person name="Cavazos S.R."/>
            <person name="Ceasar H."/>
            <person name="Chacko J."/>
            <person name="Chan S.N."/>
            <person name="Chavez D."/>
            <person name="Christopoulos C."/>
            <person name="Chu J."/>
            <person name="Cockrell R."/>
            <person name="Cox C.D."/>
            <person name="Dang M."/>
            <person name="Dathorne S.R."/>
            <person name="David R."/>
            <person name="Davis C.M."/>
            <person name="Davy-Carroll L."/>
            <person name="Deshazo D.R."/>
            <person name="Donlin J.E."/>
            <person name="D'Souza L."/>
            <person name="Eaves K.A."/>
            <person name="Egan A."/>
            <person name="Emery-Cohen A.J."/>
            <person name="Escotto M."/>
            <person name="Flagg N."/>
            <person name="Forbes L.D."/>
            <person name="Gabisi A.M."/>
            <person name="Garza M."/>
            <person name="Hamilton C."/>
            <person name="Henderson N."/>
            <person name="Hernandez O."/>
            <person name="Hines S."/>
            <person name="Hogues M.E."/>
            <person name="Huang M."/>
            <person name="Idlebird D.G."/>
            <person name="Johnson R."/>
            <person name="Jolivet A."/>
            <person name="Jones S."/>
            <person name="Kagan R."/>
            <person name="King L.M."/>
            <person name="Leal B."/>
            <person name="Lebow H."/>
            <person name="Lee S."/>
            <person name="LeVan J.M."/>
            <person name="Lewis L.C."/>
            <person name="London P."/>
            <person name="Lorensuhewa L.M."/>
            <person name="Loulseged H."/>
            <person name="Lovett D.A."/>
            <person name="Lucier A."/>
            <person name="Lucier R.L."/>
            <person name="Ma J."/>
            <person name="Madu R.C."/>
            <person name="Mapua P."/>
            <person name="Martindale A.D."/>
            <person name="Martinez E."/>
            <person name="Massey E."/>
            <person name="Mawhiney S."/>
            <person name="Meador M.G."/>
            <person name="Mendez S."/>
            <person name="Mercado C."/>
            <person name="Mercado I.C."/>
            <person name="Merritt C.E."/>
            <person name="Miner Z.L."/>
            <person name="Minja E."/>
            <person name="Mitchell T."/>
            <person name="Mohabbat F."/>
            <person name="Mohabbat K."/>
            <person name="Montgomery B."/>
            <person name="Moore N."/>
            <person name="Morris S."/>
            <person name="Munidasa M."/>
            <person name="Ngo R.N."/>
            <person name="Nguyen N.B."/>
            <person name="Nickerson E."/>
            <person name="Nwaokelemeh O.O."/>
            <person name="Nwokenkwo S."/>
            <person name="Obregon M."/>
            <person name="Oguh M."/>
            <person name="Oragunye N."/>
            <person name="Oviedo R.J."/>
            <person name="Parish B.J."/>
            <person name="Parker D.N."/>
            <person name="Parrish J."/>
            <person name="Parks K.L."/>
            <person name="Paul H.A."/>
            <person name="Payton B.A."/>
            <person name="Perez A."/>
            <person name="Perrin W."/>
            <person name="Pickens A."/>
            <person name="Primus E.L."/>
            <person name="Pu L.L."/>
            <person name="Puazo M."/>
            <person name="Quiles M.M."/>
            <person name="Quiroz J.B."/>
            <person name="Rabata D."/>
            <person name="Reeves K."/>
            <person name="Ruiz S.J."/>
            <person name="Shao H."/>
            <person name="Sisson I."/>
            <person name="Sonaike T."/>
            <person name="Sorelle R.P."/>
            <person name="Sutton A.E."/>
            <person name="Svatek A.F."/>
            <person name="Svetz L.A."/>
            <person name="Tamerisa K.S."/>
            <person name="Taylor T.R."/>
            <person name="Teague B."/>
            <person name="Thomas N."/>
            <person name="Thorn R.D."/>
            <person name="Trejos Z.Y."/>
            <person name="Trevino B.K."/>
            <person name="Ukegbu O.N."/>
            <person name="Urban J.B."/>
            <person name="Vasquez L.I."/>
            <person name="Vera V.A."/>
            <person name="Villasana D.M."/>
            <person name="Wang L."/>
            <person name="Ward-Moore S."/>
            <person name="Warren J.T."/>
            <person name="Wei X."/>
            <person name="White F."/>
            <person name="Williamson A.L."/>
            <person name="Wleczyk R."/>
            <person name="Wooden H.S."/>
            <person name="Wooden S.H."/>
            <person name="Yen J."/>
            <person name="Yoon L."/>
            <person name="Yoon V."/>
            <person name="Zorrilla S.E."/>
            <person name="Nelson D."/>
            <person name="Kucherlapati R."/>
            <person name="Weinstock G."/>
            <person name="Gibbs R.A."/>
            <person name="null."/>
        </authorList>
    </citation>
    <scope>NUCLEOTIDE SEQUENCE [LARGE SCALE GENOMIC DNA]</scope>
</reference>
<dbReference type="UCSC" id="uc058rzh.1">
    <property type="organism name" value="human"/>
</dbReference>
<dbReference type="GeneTree" id="ENSGT00940000153110"/>
<dbReference type="OpenTargets" id="ENSG00000165972"/>
<keyword evidence="2" id="KW-1185">Reference proteome</keyword>
<dbReference type="Proteomes" id="UP000005640">
    <property type="component" value="Chromosome 12"/>
</dbReference>
<reference evidence="1 2" key="2">
    <citation type="journal article" date="2004" name="Nature">
        <title>Finishing the euchromatic sequence of the human genome.</title>
        <authorList>
            <consortium name="International Human Genome Sequencing Consortium"/>
        </authorList>
    </citation>
    <scope>NUCLEOTIDE SEQUENCE [LARGE SCALE GENOMIC DNA]</scope>
</reference>
<accession>F8VTU7</accession>
<dbReference type="EMBL" id="AC090001">
    <property type="status" value="NOT_ANNOTATED_CDS"/>
    <property type="molecule type" value="Genomic_DNA"/>
</dbReference>
<reference evidence="1 2" key="1">
    <citation type="journal article" date="2001" name="Nature">
        <title>Initial sequencing and analysis of the human genome.</title>
        <authorList>
            <consortium name="International Human Genome Sequencing Consortium"/>
            <person name="Lander E.S."/>
            <person name="Linton L.M."/>
            <person name="Birren B."/>
            <person name="Nusbaum C."/>
            <person name="Zody M.C."/>
            <person name="Baldwin J."/>
            <person name="Devon K."/>
            <person name="Dewar K."/>
            <person name="Doyle M."/>
            <person name="FitzHugh W."/>
            <person name="Funke R."/>
            <person name="Gage D."/>
            <person name="Harris K."/>
            <person name="Heaford A."/>
            <person name="Howland J."/>
            <person name="Kann L."/>
            <person name="Lehoczky J."/>
            <person name="LeVine R."/>
            <person name="McEwan P."/>
            <person name="McKernan K."/>
            <person name="Meldrim J."/>
            <person name="Mesirov J.P."/>
            <person name="Miranda C."/>
            <person name="Morris W."/>
            <person name="Naylor J."/>
            <person name="Raymond C."/>
            <person name="Rosetti M."/>
            <person name="Santos R."/>
            <person name="Sheridan A."/>
            <person name="Sougnez C."/>
            <person name="Stange-Thomann N."/>
            <person name="Stojanovic N."/>
            <person name="Subramanian A."/>
            <person name="Wyman D."/>
            <person name="Rogers J."/>
            <person name="Sulston J."/>
            <person name="Ainscough R."/>
            <person name="Beck S."/>
            <person name="Bentley D."/>
            <person name="Burton J."/>
            <person name="Clee C."/>
            <person name="Carter N."/>
            <person name="Coulson A."/>
            <person name="Deadman R."/>
            <person name="Deloukas P."/>
            <person name="Dunham A."/>
            <person name="Dunham I."/>
            <person name="Durbin R."/>
            <person name="French L."/>
            <person name="Grafham D."/>
            <person name="Gregory S."/>
            <person name="Hubbard T."/>
            <person name="Humphray S."/>
            <person name="Hunt A."/>
            <person name="Jones M."/>
            <person name="Lloyd C."/>
            <person name="McMurray A."/>
            <person name="Matthews L."/>
            <person name="Mercer S."/>
            <person name="Milne S."/>
            <person name="Mullikin J.C."/>
            <person name="Mungall A."/>
            <person name="Plumb R."/>
            <person name="Ross M."/>
            <person name="Shownkeen R."/>
            <person name="Sims S."/>
            <person name="Waterston R.H."/>
            <person name="Wilson R.K."/>
            <person name="Hillier L.W."/>
            <person name="McPherson J.D."/>
            <person name="Marra M.A."/>
            <person name="Mardis E.R."/>
            <person name="Fulton L.A."/>
            <person name="Chinwalla A.T."/>
            <person name="Pepin K.H."/>
            <person name="Gish W.R."/>
            <person name="Chissoe S.L."/>
            <person name="Wendl M.C."/>
            <person name="Delehaunty K.D."/>
            <person name="Miner T.L."/>
            <person name="Delehaunty A."/>
            <person name="Kramer J.B."/>
            <person name="Cook L.L."/>
            <person name="Fulton R.S."/>
            <person name="Johnson D.L."/>
            <person name="Minx P.J."/>
            <person name="Clifton S.W."/>
            <person name="Hawkins T."/>
            <person name="Branscomb E."/>
            <person name="Predki P."/>
            <person name="Richardson P."/>
            <person name="Wenning S."/>
            <person name="Slezak T."/>
            <person name="Doggett N."/>
            <person name="Cheng J.F."/>
            <person name="Olsen A."/>
            <person name="Lucas S."/>
            <person name="Elkin C."/>
            <person name="Uberbacher E."/>
            <person name="Frazier M."/>
            <person name="Gibbs R.A."/>
            <person name="Muzny D.M."/>
            <person name="Scherer S.E."/>
            <person name="Bouck J.B."/>
            <person name="Sodergren E.J."/>
            <person name="Worley K.C."/>
            <person name="Rives C.M."/>
            <person name="Gorrell J.H."/>
            <person name="Metzker M.L."/>
            <person name="Naylor S.L."/>
            <person name="Kucherlapati R.S."/>
            <person name="Nelson D.L."/>
            <person name="Weinstock G.M."/>
            <person name="Sakaki Y."/>
            <person name="Fujiyama A."/>
            <person name="Hattori M."/>
            <person name="Yada T."/>
            <person name="Toyoda A."/>
            <person name="Itoh T."/>
            <person name="Kawagoe C."/>
            <person name="Watanabe H."/>
            <person name="Totoki Y."/>
            <person name="Taylor T."/>
            <person name="Weissenbach J."/>
            <person name="Heilig R."/>
            <person name="Saurin W."/>
            <person name="Artiguenave F."/>
            <person name="Brottier P."/>
            <person name="Bruls T."/>
            <person name="Pelletier E."/>
            <person name="Robert C."/>
            <person name="Wincker P."/>
            <person name="Smith D.R."/>
            <person name="Doucette-Stamm L."/>
            <person name="Rubenfield M."/>
            <person name="Weinstock K."/>
            <person name="Lee H.M."/>
            <person name="Dubois J."/>
            <person name="Rosenthal A."/>
            <person name="Platzer M."/>
            <person name="Nyakatura G."/>
            <person name="Taudien S."/>
            <person name="Rump A."/>
            <person name="Yang H."/>
            <person name="Yu J."/>
            <person name="Wang J."/>
            <person name="Huang G."/>
            <person name="Gu J."/>
            <person name="Hood L."/>
            <person name="Rowen L."/>
            <person name="Madan A."/>
            <person name="Qin S."/>
            <person name="Davis R.W."/>
            <person name="Federspiel N.A."/>
            <person name="Abola A.P."/>
            <person name="Proctor M.J."/>
            <person name="Myers R.M."/>
            <person name="Schmutz J."/>
            <person name="Dickson M."/>
            <person name="Grimwood J."/>
            <person name="Cox D.R."/>
            <person name="Olson M.V."/>
            <person name="Kaul R."/>
            <person name="Raymond C."/>
            <person name="Shimizu N."/>
            <person name="Kawasaki K."/>
            <person name="Minoshima S."/>
            <person name="Evans G.A."/>
            <person name="Athanasiou M."/>
            <person name="Schultz R."/>
            <person name="Roe B.A."/>
            <person name="Chen F."/>
            <person name="Pan H."/>
            <person name="Ramser J."/>
            <person name="Lehrach H."/>
            <person name="Reinhardt R."/>
            <person name="McCombie W.R."/>
            <person name="de la Bastide M."/>
            <person name="Dedhia N."/>
            <person name="Blocker H."/>
            <person name="Hornischer K."/>
            <person name="Nordsiek G."/>
            <person name="Agarwala R."/>
            <person name="Aravind L."/>
            <person name="Bailey J.A."/>
            <person name="Bateman A."/>
            <person name="Batzoglou S."/>
            <person name="Birney E."/>
            <person name="Bork P."/>
            <person name="Brown D.G."/>
            <person name="Burge C.B."/>
            <person name="Cerutti L."/>
            <person name="Chen H.C."/>
            <person name="Church D."/>
            <person name="Clamp M."/>
            <person name="Copley R.R."/>
            <person name="Doerks T."/>
            <person name="Eddy S.R."/>
            <person name="Eichler E.E."/>
            <person name="Furey T.S."/>
            <person name="Galagan J."/>
            <person name="Gilbert J.G."/>
            <person name="Harmon C."/>
            <person name="Hayashizaki Y."/>
            <person name="Haussler D."/>
            <person name="Hermjakob H."/>
            <person name="Hokamp K."/>
            <person name="Jang W."/>
            <person name="Johnson L.S."/>
            <person name="Jones T.A."/>
            <person name="Kasif S."/>
            <person name="Kaspryzk A."/>
            <person name="Kennedy S."/>
            <person name="Kent W.J."/>
            <person name="Kitts P."/>
            <person name="Koonin E.V."/>
            <person name="Korf I."/>
            <person name="Kulp D."/>
            <person name="Lancet D."/>
            <person name="Lowe T.M."/>
            <person name="McLysaght A."/>
            <person name="Mikkelsen T."/>
            <person name="Moran J.V."/>
            <person name="Mulder N."/>
            <person name="Pollara V.J."/>
            <person name="Ponting C.P."/>
            <person name="Schuler G."/>
            <person name="Schultz J."/>
            <person name="Slater G."/>
            <person name="Smit A.F."/>
            <person name="Stupka E."/>
            <person name="Szustakowski J."/>
            <person name="Thierry-Mieg D."/>
            <person name="Thierry-Mieg J."/>
            <person name="Wagner L."/>
            <person name="Wallis J."/>
            <person name="Wheeler R."/>
            <person name="Williams A."/>
            <person name="Wolf Y.I."/>
            <person name="Wolfe K.H."/>
            <person name="Yang S.P."/>
            <person name="Yeh R.F."/>
            <person name="Collins F."/>
            <person name="Guyer M.S."/>
            <person name="Peterson J."/>
            <person name="Felsenfeld A."/>
            <person name="Wetterstrand K.A."/>
            <person name="Patrinos A."/>
            <person name="Morgan M.J."/>
            <person name="de Jong P."/>
            <person name="Catanese J.J."/>
            <person name="Osoegawa K."/>
            <person name="Shizuya H."/>
            <person name="Choi S."/>
            <person name="Chen Y.J."/>
        </authorList>
    </citation>
    <scope>NUCLEOTIDE SEQUENCE [LARGE SCALE GENOMIC DNA]</scope>
</reference>
<protein>
    <submittedName>
        <fullName evidence="1">Coiled-coil domain containing 38</fullName>
    </submittedName>
</protein>
<evidence type="ECO:0000313" key="2">
    <source>
        <dbReference type="Proteomes" id="UP000005640"/>
    </source>
</evidence>
<dbReference type="HOGENOM" id="CLU_3175162_0_0_1"/>
<reference evidence="1" key="5">
    <citation type="submission" date="2025-09" db="UniProtKB">
        <authorList>
            <consortium name="Ensembl"/>
        </authorList>
    </citation>
    <scope>IDENTIFICATION</scope>
</reference>
<evidence type="ECO:0000313" key="1">
    <source>
        <dbReference type="Ensembl" id="ENSP00000447966.1"/>
    </source>
</evidence>